<dbReference type="EMBL" id="JBHMFC010000016">
    <property type="protein sequence ID" value="MFB9056239.1"/>
    <property type="molecule type" value="Genomic_DNA"/>
</dbReference>
<dbReference type="RefSeq" id="WP_379860436.1">
    <property type="nucleotide sequence ID" value="NZ_JBHMFC010000016.1"/>
</dbReference>
<keyword evidence="2" id="KW-1185">Reference proteome</keyword>
<accession>A0ABV5FA35</accession>
<comment type="caution">
    <text evidence="1">The sequence shown here is derived from an EMBL/GenBank/DDBJ whole genome shotgun (WGS) entry which is preliminary data.</text>
</comment>
<evidence type="ECO:0000313" key="2">
    <source>
        <dbReference type="Proteomes" id="UP001589585"/>
    </source>
</evidence>
<name>A0ABV5FA35_9FLAO</name>
<evidence type="ECO:0000313" key="1">
    <source>
        <dbReference type="EMBL" id="MFB9056239.1"/>
    </source>
</evidence>
<sequence>MKLKSLIIYIILLPLGAVLFAQTKPVKQDTVPVYEKIETYSERHRLTKTLYKLIFKSSRKKKARHNTPTEQPDYSVYQGKPIRRIIIETLDPFGYAVEDTTKRAKNRLGELGNKIHIKSNNIAIKNLLLFKKNTALDTLLLTESKRLMRSQKFIRSVQIEVSKPHTENDSVDVKVRVLDSWSLIPEGSISTSKLNFKLKERNFLGFGHQFNNQFIERFDDSKSAYSFEYIIPTIKKTYINTALAYEKSVEGYYKKSIRVERDFISPLTRWAGGIYLEERFRQDSLPNTALEFKEQNFKFNTQDIWIGHAFNIFKKYTSQSRTTNLITALRFANANYKEDPKIEYDPIDYFADEVFYMGRIGVASRQFVEDAYIFRDGIVEDVPIGFAYSITSGVQRKNSNNRLYFGAGISVAKYSKRGYFNARLEYGTFLNHRKAEQTAVSLELNYFTDLMSLGNNWKMRQFIKPQILLGFNRLNSIGDRLNLNEDVRALGYDRNEYRRNQGAGIPGFDAEIYGSQKMLLSLQTQFYSPWNILGFRLNPYINITSGLMGKTDNPAYNKKLYTSVGVGFIIRNDYLVFNSFQLSLSYYPTIPGQGHNLFKTNSLRTHDFGFQAIEIGKPSTVWHQ</sequence>
<gene>
    <name evidence="1" type="ORF">ACFFU9_05730</name>
</gene>
<evidence type="ECO:0008006" key="3">
    <source>
        <dbReference type="Google" id="ProtNLM"/>
    </source>
</evidence>
<reference evidence="1 2" key="1">
    <citation type="submission" date="2024-09" db="EMBL/GenBank/DDBJ databases">
        <authorList>
            <person name="Sun Q."/>
            <person name="Mori K."/>
        </authorList>
    </citation>
    <scope>NUCLEOTIDE SEQUENCE [LARGE SCALE GENOMIC DNA]</scope>
    <source>
        <strain evidence="1 2">CECT 8622</strain>
    </source>
</reference>
<proteinExistence type="predicted"/>
<organism evidence="1 2">
    <name type="scientific">Mariniflexile ostreae</name>
    <dbReference type="NCBI Taxonomy" id="1520892"/>
    <lineage>
        <taxon>Bacteria</taxon>
        <taxon>Pseudomonadati</taxon>
        <taxon>Bacteroidota</taxon>
        <taxon>Flavobacteriia</taxon>
        <taxon>Flavobacteriales</taxon>
        <taxon>Flavobacteriaceae</taxon>
        <taxon>Mariniflexile</taxon>
    </lineage>
</organism>
<protein>
    <recommendedName>
        <fullName evidence="3">Outer membrane protein assembly factor BamA</fullName>
    </recommendedName>
</protein>
<dbReference type="Proteomes" id="UP001589585">
    <property type="component" value="Unassembled WGS sequence"/>
</dbReference>